<evidence type="ECO:0000313" key="1">
    <source>
        <dbReference type="EMBL" id="RHJ89604.1"/>
    </source>
</evidence>
<gene>
    <name evidence="1" type="ORF">DW099_03255</name>
</gene>
<name>A0A415E7C0_9FIRM</name>
<dbReference type="Proteomes" id="UP000284841">
    <property type="component" value="Unassembled WGS sequence"/>
</dbReference>
<proteinExistence type="predicted"/>
<reference evidence="1 2" key="1">
    <citation type="submission" date="2018-08" db="EMBL/GenBank/DDBJ databases">
        <title>A genome reference for cultivated species of the human gut microbiota.</title>
        <authorList>
            <person name="Zou Y."/>
            <person name="Xue W."/>
            <person name="Luo G."/>
        </authorList>
    </citation>
    <scope>NUCLEOTIDE SEQUENCE [LARGE SCALE GENOMIC DNA]</scope>
    <source>
        <strain evidence="1 2">AM07-24</strain>
    </source>
</reference>
<organism evidence="1 2">
    <name type="scientific">Emergencia timonensis</name>
    <dbReference type="NCBI Taxonomy" id="1776384"/>
    <lineage>
        <taxon>Bacteria</taxon>
        <taxon>Bacillati</taxon>
        <taxon>Bacillota</taxon>
        <taxon>Clostridia</taxon>
        <taxon>Peptostreptococcales</taxon>
        <taxon>Anaerovoracaceae</taxon>
        <taxon>Emergencia</taxon>
    </lineage>
</organism>
<keyword evidence="2" id="KW-1185">Reference proteome</keyword>
<comment type="caution">
    <text evidence="1">The sequence shown here is derived from an EMBL/GenBank/DDBJ whole genome shotgun (WGS) entry which is preliminary data.</text>
</comment>
<accession>A0A415E7C0</accession>
<protein>
    <submittedName>
        <fullName evidence="1">Uncharacterized protein</fullName>
    </submittedName>
</protein>
<evidence type="ECO:0000313" key="2">
    <source>
        <dbReference type="Proteomes" id="UP000284841"/>
    </source>
</evidence>
<dbReference type="AlphaFoldDB" id="A0A415E7C0"/>
<sequence length="179" mass="20933">MNREIIRVIKTCDIGEYFRLVDEYPHAVTRCRILKDGEENFFQRALDKDISMADYLEGEESLLKLCDRIYKGNYDDAVIGFYSVNSSHIITNSYAKRTWGLKTRFILNLLQMKCLRISSRQLMRKMVQIGCREIEATFLYYCSEDLFICIDALCCVILTKTKEQALSYLEGMGCEHEIE</sequence>
<dbReference type="EMBL" id="QRMS01000001">
    <property type="protein sequence ID" value="RHJ89604.1"/>
    <property type="molecule type" value="Genomic_DNA"/>
</dbReference>
<dbReference type="RefSeq" id="WP_118333700.1">
    <property type="nucleotide sequence ID" value="NZ_AP025567.1"/>
</dbReference>